<comment type="similarity">
    <text evidence="1">Belongs to the adrenodoxin/putidaredoxin family.</text>
</comment>
<dbReference type="GO" id="GO:0051537">
    <property type="term" value="F:2 iron, 2 sulfur cluster binding"/>
    <property type="evidence" value="ECO:0007669"/>
    <property type="project" value="UniProtKB-KW"/>
</dbReference>
<keyword evidence="2" id="KW-0001">2Fe-2S</keyword>
<keyword evidence="4" id="KW-0408">Iron</keyword>
<protein>
    <submittedName>
        <fullName evidence="8">Adrenodoxin protein mitochondrial</fullName>
    </submittedName>
</protein>
<comment type="caution">
    <text evidence="8">The sequence shown here is derived from an EMBL/GenBank/DDBJ whole genome shotgun (WGS) entry which is preliminary data.</text>
</comment>
<evidence type="ECO:0000256" key="2">
    <source>
        <dbReference type="ARBA" id="ARBA00022714"/>
    </source>
</evidence>
<dbReference type="InterPro" id="IPR001041">
    <property type="entry name" value="2Fe-2S_ferredoxin-type"/>
</dbReference>
<dbReference type="GO" id="GO:0140647">
    <property type="term" value="P:P450-containing electron transport chain"/>
    <property type="evidence" value="ECO:0007669"/>
    <property type="project" value="InterPro"/>
</dbReference>
<evidence type="ECO:0000313" key="9">
    <source>
        <dbReference type="Proteomes" id="UP000230066"/>
    </source>
</evidence>
<feature type="domain" description="2Fe-2S ferredoxin-type" evidence="7">
    <location>
        <begin position="49"/>
        <end position="151"/>
    </location>
</feature>
<dbReference type="PROSITE" id="PS00814">
    <property type="entry name" value="ADX"/>
    <property type="match status" value="1"/>
</dbReference>
<dbReference type="GO" id="GO:0046872">
    <property type="term" value="F:metal ion binding"/>
    <property type="evidence" value="ECO:0007669"/>
    <property type="project" value="UniProtKB-KW"/>
</dbReference>
<dbReference type="Gene3D" id="3.10.20.30">
    <property type="match status" value="1"/>
</dbReference>
<dbReference type="GO" id="GO:0005739">
    <property type="term" value="C:mitochondrion"/>
    <property type="evidence" value="ECO:0007669"/>
    <property type="project" value="TreeGrafter"/>
</dbReference>
<dbReference type="InterPro" id="IPR018298">
    <property type="entry name" value="Adrenodoxin_Fe-S_BS"/>
</dbReference>
<dbReference type="PANTHER" id="PTHR23426:SF65">
    <property type="entry name" value="FERREDOXIN-2, MITOCHONDRIAL"/>
    <property type="match status" value="1"/>
</dbReference>
<dbReference type="PRINTS" id="PR00355">
    <property type="entry name" value="ADRENODOXIN"/>
</dbReference>
<keyword evidence="3" id="KW-0479">Metal-binding</keyword>
<dbReference type="CDD" id="cd00207">
    <property type="entry name" value="fer2"/>
    <property type="match status" value="1"/>
</dbReference>
<keyword evidence="9" id="KW-1185">Reference proteome</keyword>
<dbReference type="GO" id="GO:0009055">
    <property type="term" value="F:electron transfer activity"/>
    <property type="evidence" value="ECO:0007669"/>
    <property type="project" value="TreeGrafter"/>
</dbReference>
<evidence type="ECO:0000313" key="8">
    <source>
        <dbReference type="EMBL" id="THD20180.1"/>
    </source>
</evidence>
<dbReference type="PROSITE" id="PS51085">
    <property type="entry name" value="2FE2S_FER_2"/>
    <property type="match status" value="1"/>
</dbReference>
<proteinExistence type="inferred from homology"/>
<organism evidence="8 9">
    <name type="scientific">Fasciola hepatica</name>
    <name type="common">Liver fluke</name>
    <dbReference type="NCBI Taxonomy" id="6192"/>
    <lineage>
        <taxon>Eukaryota</taxon>
        <taxon>Metazoa</taxon>
        <taxon>Spiralia</taxon>
        <taxon>Lophotrochozoa</taxon>
        <taxon>Platyhelminthes</taxon>
        <taxon>Trematoda</taxon>
        <taxon>Digenea</taxon>
        <taxon>Plagiorchiida</taxon>
        <taxon>Echinostomata</taxon>
        <taxon>Echinostomatoidea</taxon>
        <taxon>Fasciolidae</taxon>
        <taxon>Fasciola</taxon>
    </lineage>
</organism>
<comment type="cofactor">
    <cofactor evidence="6">
        <name>[2Fe-2S] cluster</name>
        <dbReference type="ChEBI" id="CHEBI:190135"/>
    </cofactor>
</comment>
<name>A0A4E0RX68_FASHE</name>
<reference evidence="8" key="1">
    <citation type="submission" date="2019-03" db="EMBL/GenBank/DDBJ databases">
        <title>Improved annotation for the trematode Fasciola hepatica.</title>
        <authorList>
            <person name="Choi Y.-J."/>
            <person name="Martin J."/>
            <person name="Mitreva M."/>
        </authorList>
    </citation>
    <scope>NUCLEOTIDE SEQUENCE [LARGE SCALE GENOMIC DNA]</scope>
</reference>
<keyword evidence="5" id="KW-0411">Iron-sulfur</keyword>
<evidence type="ECO:0000256" key="6">
    <source>
        <dbReference type="ARBA" id="ARBA00034078"/>
    </source>
</evidence>
<evidence type="ECO:0000256" key="5">
    <source>
        <dbReference type="ARBA" id="ARBA00023014"/>
    </source>
</evidence>
<evidence type="ECO:0000256" key="3">
    <source>
        <dbReference type="ARBA" id="ARBA00022723"/>
    </source>
</evidence>
<evidence type="ECO:0000259" key="7">
    <source>
        <dbReference type="PROSITE" id="PS51085"/>
    </source>
</evidence>
<dbReference type="EMBL" id="JXXN02005015">
    <property type="protein sequence ID" value="THD20180.1"/>
    <property type="molecule type" value="Genomic_DNA"/>
</dbReference>
<evidence type="ECO:0000256" key="1">
    <source>
        <dbReference type="ARBA" id="ARBA00010914"/>
    </source>
</evidence>
<dbReference type="Proteomes" id="UP000230066">
    <property type="component" value="Unassembled WGS sequence"/>
</dbReference>
<dbReference type="InterPro" id="IPR036010">
    <property type="entry name" value="2Fe-2S_ferredoxin-like_sf"/>
</dbReference>
<sequence length="164" mass="18770">MLLLLQRSFRSWSKCVLHQPVRFPQLHTTSKIFHGKDEKPSQENTEQLVNVHVIRRNGQKCTIQGKIGDNLMYLLQRNNLEVEGACEASLACSTCHVYVSHPFYDKLPEPIEAEDDMLDQAVFLKDNSRLSCQIILTKDLDGIEVTLPKATRNFYVDGHVPKPH</sequence>
<dbReference type="PANTHER" id="PTHR23426">
    <property type="entry name" value="FERREDOXIN/ADRENODOXIN"/>
    <property type="match status" value="1"/>
</dbReference>
<gene>
    <name evidence="8" type="ORF">D915_009051</name>
</gene>
<evidence type="ECO:0000256" key="4">
    <source>
        <dbReference type="ARBA" id="ARBA00023004"/>
    </source>
</evidence>
<dbReference type="Pfam" id="PF00111">
    <property type="entry name" value="Fer2"/>
    <property type="match status" value="1"/>
</dbReference>
<dbReference type="AlphaFoldDB" id="A0A4E0RX68"/>
<accession>A0A4E0RX68</accession>
<dbReference type="InterPro" id="IPR012675">
    <property type="entry name" value="Beta-grasp_dom_sf"/>
</dbReference>
<dbReference type="SUPFAM" id="SSF54292">
    <property type="entry name" value="2Fe-2S ferredoxin-like"/>
    <property type="match status" value="1"/>
</dbReference>
<dbReference type="InterPro" id="IPR001055">
    <property type="entry name" value="Adrenodoxin-like"/>
</dbReference>